<name>A0A8D7ZWZ0_CULPI</name>
<organism evidence="1">
    <name type="scientific">Culex pipiens</name>
    <name type="common">House mosquito</name>
    <dbReference type="NCBI Taxonomy" id="7175"/>
    <lineage>
        <taxon>Eukaryota</taxon>
        <taxon>Metazoa</taxon>
        <taxon>Ecdysozoa</taxon>
        <taxon>Arthropoda</taxon>
        <taxon>Hexapoda</taxon>
        <taxon>Insecta</taxon>
        <taxon>Pterygota</taxon>
        <taxon>Neoptera</taxon>
        <taxon>Endopterygota</taxon>
        <taxon>Diptera</taxon>
        <taxon>Nematocera</taxon>
        <taxon>Culicoidea</taxon>
        <taxon>Culicidae</taxon>
        <taxon>Culicinae</taxon>
        <taxon>Culicini</taxon>
        <taxon>Culex</taxon>
        <taxon>Culex</taxon>
    </lineage>
</organism>
<dbReference type="AlphaFoldDB" id="A0A8D7ZWZ0"/>
<protein>
    <submittedName>
        <fullName evidence="1">(northern house mosquito) hypothetical protein</fullName>
    </submittedName>
</protein>
<evidence type="ECO:0000313" key="1">
    <source>
        <dbReference type="EMBL" id="CAG6445835.1"/>
    </source>
</evidence>
<accession>A0A8D7ZWZ0</accession>
<proteinExistence type="predicted"/>
<dbReference type="EMBL" id="HBUE01005585">
    <property type="protein sequence ID" value="CAG6445835.1"/>
    <property type="molecule type" value="Transcribed_RNA"/>
</dbReference>
<sequence>MSDKVSISPSKSRRQLVSDGCSSSLPLLPLLFFYPTTFLQGESRRRRRWCGDGDGQCGNKKNKKKPRIQFWSRNQQRTEEQAKIRVSLREGCLGREDAERYKRDEIIKCMLIELRGGGERFRQCGSCRRHNGKYIFCP</sequence>
<reference evidence="1" key="1">
    <citation type="submission" date="2021-05" db="EMBL/GenBank/DDBJ databases">
        <authorList>
            <person name="Alioto T."/>
            <person name="Alioto T."/>
            <person name="Gomez Garrido J."/>
        </authorList>
    </citation>
    <scope>NUCLEOTIDE SEQUENCE</scope>
</reference>